<protein>
    <submittedName>
        <fullName evidence="2">Sugar kinase of the NBD/HSP70 family, may contain an N-terminal HTH domain</fullName>
    </submittedName>
</protein>
<dbReference type="InterPro" id="IPR049874">
    <property type="entry name" value="ROK_cs"/>
</dbReference>
<dbReference type="EMBL" id="FRDM01000026">
    <property type="protein sequence ID" value="SHN85516.1"/>
    <property type="molecule type" value="Genomic_DNA"/>
</dbReference>
<proteinExistence type="inferred from homology"/>
<dbReference type="RefSeq" id="WP_208983480.1">
    <property type="nucleotide sequence ID" value="NZ_FRDM01000026.1"/>
</dbReference>
<dbReference type="Proteomes" id="UP000184428">
    <property type="component" value="Unassembled WGS sequence"/>
</dbReference>
<organism evidence="2 3">
    <name type="scientific">Geodermatophilus obscurus</name>
    <dbReference type="NCBI Taxonomy" id="1861"/>
    <lineage>
        <taxon>Bacteria</taxon>
        <taxon>Bacillati</taxon>
        <taxon>Actinomycetota</taxon>
        <taxon>Actinomycetes</taxon>
        <taxon>Geodermatophilales</taxon>
        <taxon>Geodermatophilaceae</taxon>
        <taxon>Geodermatophilus</taxon>
    </lineage>
</organism>
<keyword evidence="2" id="KW-0808">Transferase</keyword>
<dbReference type="PANTHER" id="PTHR18964">
    <property type="entry name" value="ROK (REPRESSOR, ORF, KINASE) FAMILY"/>
    <property type="match status" value="1"/>
</dbReference>
<evidence type="ECO:0000256" key="1">
    <source>
        <dbReference type="ARBA" id="ARBA00006479"/>
    </source>
</evidence>
<dbReference type="InterPro" id="IPR000600">
    <property type="entry name" value="ROK"/>
</dbReference>
<evidence type="ECO:0000313" key="2">
    <source>
        <dbReference type="EMBL" id="SHN85516.1"/>
    </source>
</evidence>
<name>A0A1M7URK0_9ACTN</name>
<gene>
    <name evidence="2" type="ORF">SAMN05660350_03781</name>
</gene>
<comment type="similarity">
    <text evidence="1">Belongs to the ROK (NagC/XylR) family.</text>
</comment>
<dbReference type="SUPFAM" id="SSF53067">
    <property type="entry name" value="Actin-like ATPase domain"/>
    <property type="match status" value="1"/>
</dbReference>
<dbReference type="Pfam" id="PF00480">
    <property type="entry name" value="ROK"/>
    <property type="match status" value="1"/>
</dbReference>
<keyword evidence="2" id="KW-0418">Kinase</keyword>
<dbReference type="PANTHER" id="PTHR18964:SF173">
    <property type="entry name" value="GLUCOKINASE"/>
    <property type="match status" value="1"/>
</dbReference>
<dbReference type="AlphaFoldDB" id="A0A1M7URK0"/>
<accession>A0A1M7URK0</accession>
<dbReference type="Gene3D" id="3.30.420.40">
    <property type="match status" value="2"/>
</dbReference>
<evidence type="ECO:0000313" key="3">
    <source>
        <dbReference type="Proteomes" id="UP000184428"/>
    </source>
</evidence>
<dbReference type="GO" id="GO:0016301">
    <property type="term" value="F:kinase activity"/>
    <property type="evidence" value="ECO:0007669"/>
    <property type="project" value="UniProtKB-KW"/>
</dbReference>
<dbReference type="InterPro" id="IPR043129">
    <property type="entry name" value="ATPase_NBD"/>
</dbReference>
<dbReference type="PROSITE" id="PS01125">
    <property type="entry name" value="ROK"/>
    <property type="match status" value="1"/>
</dbReference>
<reference evidence="2 3" key="1">
    <citation type="submission" date="2016-12" db="EMBL/GenBank/DDBJ databases">
        <authorList>
            <person name="Song W.-J."/>
            <person name="Kurnit D.M."/>
        </authorList>
    </citation>
    <scope>NUCLEOTIDE SEQUENCE [LARGE SCALE GENOMIC DNA]</scope>
    <source>
        <strain evidence="2 3">DSM 43162</strain>
    </source>
</reference>
<sequence length="331" mass="34382">MLSLDGSHGVVLAADLNVTHATVALCDLAGRPLAETVHELRLTDGPEPLLRWVEQRWRHLLDAAGVGADRVLGLGVGVPGPVDVATGRVVHHTPALPGWRDFPLRDHLERQFGVVCVVDNDANAMALGEYHAEQPAASPLLFVKVATGIGAGVVVDGHVLRGADGAEGDLGHVRIASAEHGPPCVCGARGCLAASASGRALARVLREQGEDVPDSRSVVELALTGHAEATRLVREAGLVVGDVLATAVSLLNPRVLALGGDLALAQDHFVSAVCERLYQRTQPQAARGLRVVASGLGHRAGVVGAARLALEEVLSAEAVDRALAGRRQPVP</sequence>